<organism evidence="1 2">
    <name type="scientific">Romanomermis culicivorax</name>
    <name type="common">Nematode worm</name>
    <dbReference type="NCBI Taxonomy" id="13658"/>
    <lineage>
        <taxon>Eukaryota</taxon>
        <taxon>Metazoa</taxon>
        <taxon>Ecdysozoa</taxon>
        <taxon>Nematoda</taxon>
        <taxon>Enoplea</taxon>
        <taxon>Dorylaimia</taxon>
        <taxon>Mermithida</taxon>
        <taxon>Mermithoidea</taxon>
        <taxon>Mermithidae</taxon>
        <taxon>Romanomermis</taxon>
    </lineage>
</organism>
<protein>
    <submittedName>
        <fullName evidence="2">Uncharacterized protein</fullName>
    </submittedName>
</protein>
<dbReference type="WBParaSite" id="nRc.2.0.1.t04984-RA">
    <property type="protein sequence ID" value="nRc.2.0.1.t04984-RA"/>
    <property type="gene ID" value="nRc.2.0.1.g04984"/>
</dbReference>
<proteinExistence type="predicted"/>
<dbReference type="AlphaFoldDB" id="A0A915HTA0"/>
<name>A0A915HTA0_ROMCU</name>
<evidence type="ECO:0000313" key="2">
    <source>
        <dbReference type="WBParaSite" id="nRc.2.0.1.t04984-RA"/>
    </source>
</evidence>
<keyword evidence="1" id="KW-1185">Reference proteome</keyword>
<dbReference type="Proteomes" id="UP000887565">
    <property type="component" value="Unplaced"/>
</dbReference>
<accession>A0A915HTA0</accession>
<evidence type="ECO:0000313" key="1">
    <source>
        <dbReference type="Proteomes" id="UP000887565"/>
    </source>
</evidence>
<sequence length="92" mass="10498">MDRISLAERGILHNSSQAFVEQHEACEQNLYDGFDGNGERRPAITTNHFIHVDIDWQTFSNFLFMLASTNKPFTSTDACRCQAEGRLLKVSF</sequence>
<reference evidence="2" key="1">
    <citation type="submission" date="2022-11" db="UniProtKB">
        <authorList>
            <consortium name="WormBaseParasite"/>
        </authorList>
    </citation>
    <scope>IDENTIFICATION</scope>
</reference>